<name>J9DLE2_EDHAE</name>
<accession>J9DLE2</accession>
<dbReference type="OrthoDB" id="10022113at2759"/>
<dbReference type="AlphaFoldDB" id="J9DLE2"/>
<dbReference type="InterPro" id="IPR028994">
    <property type="entry name" value="Integrin_alpha_N"/>
</dbReference>
<dbReference type="SUPFAM" id="SSF69318">
    <property type="entry name" value="Integrin alpha N-terminal domain"/>
    <property type="match status" value="1"/>
</dbReference>
<keyword evidence="1" id="KW-1133">Transmembrane helix</keyword>
<sequence>MNSFLKQNEDYKFSDPVLIDSDFLLLAYGNTRKNLHQDFIGTSKNRHILKILTCSANSKTIESEERTFDKEIVSVISCDFDRSGESSYIITFKNPEDEHLFDVVHFKKSNNSINLLSSGDRIPFLYSTDEWNCTILIQNNLETRIFYYDKDKLCDKKIDFPRLSIDHSSAFVDINGDLRPDLALIIEESGQKYLSLQISDKFDDSKIAQKIKLVGKTGPIVYADFNGNGLIDCAFVSSINDEYYLNVYLNKNNEILTKIDRSKNINDQTTKKESVEYGTFDEKKQYFYDNDPKFYKKIRLNDIFPNLTPVLQMNPVITGTNLPCGIMAADINLNSYTDIFILFKDTNDEIQFRILENMFWDNGTFRPMKYQPDHIPGILSVSVCDFTTEFKESLIVNNYYNGKFQLRYMENNYAKNRCRLTVTVLQPDSELKTYSSIVPGISCNYYIEETGALRASTAVSQSSFLHLQRPMCVIGLGSLSYSGDILSIGGPRTSNDLVHNHVMDVKNKILPNSDLVIRPFKKAFRVELFLKVGEHVLHIVIVFMIVFLINIIFVFVGHRLENAEKEDESKKIGCNFYICCIIKQIFIVFIF</sequence>
<dbReference type="Proteomes" id="UP000003163">
    <property type="component" value="Unassembled WGS sequence"/>
</dbReference>
<feature type="transmembrane region" description="Helical" evidence="1">
    <location>
        <begin position="536"/>
        <end position="560"/>
    </location>
</feature>
<organism evidence="2 3">
    <name type="scientific">Edhazardia aedis (strain USNM 41457)</name>
    <name type="common">Microsporidian parasite</name>
    <dbReference type="NCBI Taxonomy" id="1003232"/>
    <lineage>
        <taxon>Eukaryota</taxon>
        <taxon>Fungi</taxon>
        <taxon>Fungi incertae sedis</taxon>
        <taxon>Microsporidia</taxon>
        <taxon>Edhazardia</taxon>
    </lineage>
</organism>
<dbReference type="VEuPathDB" id="MicrosporidiaDB:EDEG_03373"/>
<evidence type="ECO:0000313" key="2">
    <source>
        <dbReference type="EMBL" id="EJW02177.1"/>
    </source>
</evidence>
<dbReference type="InterPro" id="IPR024881">
    <property type="entry name" value="Tip"/>
</dbReference>
<dbReference type="GO" id="GO:0005886">
    <property type="term" value="C:plasma membrane"/>
    <property type="evidence" value="ECO:0007669"/>
    <property type="project" value="TreeGrafter"/>
</dbReference>
<evidence type="ECO:0000313" key="3">
    <source>
        <dbReference type="Proteomes" id="UP000003163"/>
    </source>
</evidence>
<gene>
    <name evidence="2" type="ORF">EDEG_03373</name>
</gene>
<comment type="caution">
    <text evidence="2">The sequence shown here is derived from an EMBL/GenBank/DDBJ whole genome shotgun (WGS) entry which is preliminary data.</text>
</comment>
<reference evidence="3" key="2">
    <citation type="submission" date="2015-07" db="EMBL/GenBank/DDBJ databases">
        <title>Contrasting host-pathogen interactions and genome evolution in two generalist and specialist microsporidian pathogens of mosquitoes.</title>
        <authorList>
            <consortium name="The Broad Institute Genomics Platform"/>
            <consortium name="The Broad Institute Genome Sequencing Center for Infectious Disease"/>
            <person name="Cuomo C.A."/>
            <person name="Sanscrainte N.D."/>
            <person name="Goldberg J.M."/>
            <person name="Heiman D."/>
            <person name="Young S."/>
            <person name="Zeng Q."/>
            <person name="Becnel J.J."/>
            <person name="Birren B.W."/>
        </authorList>
    </citation>
    <scope>NUCLEOTIDE SEQUENCE [LARGE SCALE GENOMIC DNA]</scope>
    <source>
        <strain evidence="3">USNM 41457</strain>
    </source>
</reference>
<protein>
    <submittedName>
        <fullName evidence="2">Uncharacterized protein</fullName>
    </submittedName>
</protein>
<dbReference type="EMBL" id="AFBI03000085">
    <property type="protein sequence ID" value="EJW02177.1"/>
    <property type="molecule type" value="Genomic_DNA"/>
</dbReference>
<keyword evidence="1" id="KW-0472">Membrane</keyword>
<dbReference type="PANTHER" id="PTHR13412:SF0">
    <property type="entry name" value="T-CELL IMMUNOMODULATORY PROTEIN"/>
    <property type="match status" value="1"/>
</dbReference>
<dbReference type="HOGENOM" id="CLU_034494_0_0_1"/>
<proteinExistence type="predicted"/>
<keyword evidence="1" id="KW-0812">Transmembrane</keyword>
<reference evidence="2 3" key="1">
    <citation type="submission" date="2011-08" db="EMBL/GenBank/DDBJ databases">
        <authorList>
            <person name="Liu Z.J."/>
            <person name="Shi F.L."/>
            <person name="Lu J.Q."/>
            <person name="Li M."/>
            <person name="Wang Z.L."/>
        </authorList>
    </citation>
    <scope>NUCLEOTIDE SEQUENCE [LARGE SCALE GENOMIC DNA]</scope>
    <source>
        <strain evidence="2 3">USNM 41457</strain>
    </source>
</reference>
<dbReference type="PANTHER" id="PTHR13412">
    <property type="entry name" value="T-CELL IMMUNOMODULATORY PROTEIN HOMOLOG"/>
    <property type="match status" value="1"/>
</dbReference>
<dbReference type="OMA" id="DHTSAYV"/>
<keyword evidence="3" id="KW-1185">Reference proteome</keyword>
<dbReference type="InParanoid" id="J9DLE2"/>
<feature type="transmembrane region" description="Helical" evidence="1">
    <location>
        <begin position="572"/>
        <end position="590"/>
    </location>
</feature>
<evidence type="ECO:0000256" key="1">
    <source>
        <dbReference type="SAM" id="Phobius"/>
    </source>
</evidence>